<dbReference type="SUPFAM" id="SSF56399">
    <property type="entry name" value="ADP-ribosylation"/>
    <property type="match status" value="1"/>
</dbReference>
<dbReference type="OrthoDB" id="2419903at2759"/>
<protein>
    <recommendedName>
        <fullName evidence="4">PARP catalytic domain-containing protein</fullName>
    </recommendedName>
</protein>
<dbReference type="Proteomes" id="UP000027265">
    <property type="component" value="Unassembled WGS sequence"/>
</dbReference>
<dbReference type="AlphaFoldDB" id="A0A067PL95"/>
<evidence type="ECO:0000313" key="3">
    <source>
        <dbReference type="Proteomes" id="UP000027265"/>
    </source>
</evidence>
<feature type="compositionally biased region" description="Polar residues" evidence="1">
    <location>
        <begin position="71"/>
        <end position="81"/>
    </location>
</feature>
<dbReference type="EMBL" id="KL197724">
    <property type="protein sequence ID" value="KDQ55574.1"/>
    <property type="molecule type" value="Genomic_DNA"/>
</dbReference>
<evidence type="ECO:0000313" key="2">
    <source>
        <dbReference type="EMBL" id="KDQ55574.1"/>
    </source>
</evidence>
<dbReference type="HOGENOM" id="CLU_073377_0_0_1"/>
<feature type="region of interest" description="Disordered" evidence="1">
    <location>
        <begin position="54"/>
        <end position="81"/>
    </location>
</feature>
<evidence type="ECO:0008006" key="4">
    <source>
        <dbReference type="Google" id="ProtNLM"/>
    </source>
</evidence>
<reference evidence="3" key="1">
    <citation type="journal article" date="2014" name="Proc. Natl. Acad. Sci. U.S.A.">
        <title>Extensive sampling of basidiomycete genomes demonstrates inadequacy of the white-rot/brown-rot paradigm for wood decay fungi.</title>
        <authorList>
            <person name="Riley R."/>
            <person name="Salamov A.A."/>
            <person name="Brown D.W."/>
            <person name="Nagy L.G."/>
            <person name="Floudas D."/>
            <person name="Held B.W."/>
            <person name="Levasseur A."/>
            <person name="Lombard V."/>
            <person name="Morin E."/>
            <person name="Otillar R."/>
            <person name="Lindquist E.A."/>
            <person name="Sun H."/>
            <person name="LaButti K.M."/>
            <person name="Schmutz J."/>
            <person name="Jabbour D."/>
            <person name="Luo H."/>
            <person name="Baker S.E."/>
            <person name="Pisabarro A.G."/>
            <person name="Walton J.D."/>
            <person name="Blanchette R.A."/>
            <person name="Henrissat B."/>
            <person name="Martin F."/>
            <person name="Cullen D."/>
            <person name="Hibbett D.S."/>
            <person name="Grigoriev I.V."/>
        </authorList>
    </citation>
    <scope>NUCLEOTIDE SEQUENCE [LARGE SCALE GENOMIC DNA]</scope>
    <source>
        <strain evidence="3">MUCL 33604</strain>
    </source>
</reference>
<gene>
    <name evidence="2" type="ORF">JAAARDRAFT_323630</name>
</gene>
<sequence length="278" mass="30835">MFSSYLPRPLNLWLSEPPQTPAHLCENCGTRPKFIENGHQHPFCGKTCARQSANRTHKPRNSGYRAPATIANPTSSGHYTRVSQAKHSPSLRELDSHGTSFRQVAGHWSRQWNGTKPRPRAERIFEIMLPRDSRAQNASYRKKLEEDGGSFELQTYHSSQCICDLGVNDAILCDWKSCGICNVVKSSFHAFAFGVAQNSGRYGLGIYSYENPALADRFATSSTSSPFRVMVVCEVAIPNFNSGTSQSRGSTPKGVVDEELVFVADPAAIIPSYIVLYR</sequence>
<proteinExistence type="predicted"/>
<accession>A0A067PL95</accession>
<organism evidence="2 3">
    <name type="scientific">Jaapia argillacea MUCL 33604</name>
    <dbReference type="NCBI Taxonomy" id="933084"/>
    <lineage>
        <taxon>Eukaryota</taxon>
        <taxon>Fungi</taxon>
        <taxon>Dikarya</taxon>
        <taxon>Basidiomycota</taxon>
        <taxon>Agaricomycotina</taxon>
        <taxon>Agaricomycetes</taxon>
        <taxon>Agaricomycetidae</taxon>
        <taxon>Jaapiales</taxon>
        <taxon>Jaapiaceae</taxon>
        <taxon>Jaapia</taxon>
    </lineage>
</organism>
<dbReference type="Gene3D" id="3.90.228.10">
    <property type="match status" value="1"/>
</dbReference>
<keyword evidence="3" id="KW-1185">Reference proteome</keyword>
<evidence type="ECO:0000256" key="1">
    <source>
        <dbReference type="SAM" id="MobiDB-lite"/>
    </source>
</evidence>
<dbReference type="InParanoid" id="A0A067PL95"/>
<name>A0A067PL95_9AGAM</name>